<dbReference type="GO" id="GO:0005975">
    <property type="term" value="P:carbohydrate metabolic process"/>
    <property type="evidence" value="ECO:0007669"/>
    <property type="project" value="TreeGrafter"/>
</dbReference>
<dbReference type="SUPFAM" id="SSF48256">
    <property type="entry name" value="Citrate synthase"/>
    <property type="match status" value="1"/>
</dbReference>
<gene>
    <name evidence="5" type="ORF">ARTSIC4J27_4133</name>
</gene>
<evidence type="ECO:0000256" key="4">
    <source>
        <dbReference type="ARBA" id="ARBA00022679"/>
    </source>
</evidence>
<dbReference type="EMBL" id="CAQI01000053">
    <property type="protein sequence ID" value="CCQ48136.1"/>
    <property type="molecule type" value="Genomic_DNA"/>
</dbReference>
<evidence type="ECO:0000256" key="3">
    <source>
        <dbReference type="ARBA" id="ARBA00012972"/>
    </source>
</evidence>
<dbReference type="InterPro" id="IPR016142">
    <property type="entry name" value="Citrate_synth-like_lrg_a-sub"/>
</dbReference>
<dbReference type="Gene3D" id="1.10.580.10">
    <property type="entry name" value="Citrate Synthase, domain 1"/>
    <property type="match status" value="2"/>
</dbReference>
<dbReference type="AlphaFoldDB" id="A0A024H8S1"/>
<dbReference type="STRING" id="861266.ARTSIC4J27_4133"/>
<dbReference type="Gene3D" id="1.10.230.10">
    <property type="entry name" value="Cytochrome P450-Terp, domain 2"/>
    <property type="match status" value="1"/>
</dbReference>
<keyword evidence="4" id="KW-0808">Transferase</keyword>
<evidence type="ECO:0000256" key="1">
    <source>
        <dbReference type="ARBA" id="ARBA00005163"/>
    </source>
</evidence>
<organism evidence="5 6">
    <name type="scientific">Pseudarthrobacter siccitolerans</name>
    <dbReference type="NCBI Taxonomy" id="861266"/>
    <lineage>
        <taxon>Bacteria</taxon>
        <taxon>Bacillati</taxon>
        <taxon>Actinomycetota</taxon>
        <taxon>Actinomycetes</taxon>
        <taxon>Micrococcales</taxon>
        <taxon>Micrococcaceae</taxon>
        <taxon>Pseudarthrobacter</taxon>
    </lineage>
</organism>
<dbReference type="OrthoDB" id="3284791at2"/>
<dbReference type="InterPro" id="IPR016143">
    <property type="entry name" value="Citrate_synth-like_sm_a-sub"/>
</dbReference>
<dbReference type="PANTHER" id="PTHR11739">
    <property type="entry name" value="CITRATE SYNTHASE"/>
    <property type="match status" value="1"/>
</dbReference>
<dbReference type="Pfam" id="PF00285">
    <property type="entry name" value="Citrate_synt"/>
    <property type="match status" value="1"/>
</dbReference>
<evidence type="ECO:0000256" key="2">
    <source>
        <dbReference type="ARBA" id="ARBA00010566"/>
    </source>
</evidence>
<protein>
    <recommendedName>
        <fullName evidence="3">citrate synthase (unknown stereospecificity)</fullName>
        <ecNumber evidence="3">2.3.3.16</ecNumber>
    </recommendedName>
</protein>
<dbReference type="CDD" id="cd06100">
    <property type="entry name" value="CCL_ACL-C"/>
    <property type="match status" value="1"/>
</dbReference>
<comment type="similarity">
    <text evidence="2">Belongs to the citrate synthase family.</text>
</comment>
<comment type="caution">
    <text evidence="5">The sequence shown here is derived from an EMBL/GenBank/DDBJ whole genome shotgun (WGS) entry which is preliminary data.</text>
</comment>
<comment type="pathway">
    <text evidence="1">Carbohydrate metabolism; tricarboxylic acid cycle.</text>
</comment>
<sequence length="265" mass="28819">MASTTDDWSTNIAEVRDDDVLIRGHLLTSMIGKCSFGELAYLLISGRWPTKGQAHVLEAIMVSVMEHGISPTTTVTRMMASYGNPIQVGIAAGMLTIGDHHGGAGEQIAGWLREAIAGVQSTGVDRRDEIRTKARSIVTERRAAREPIEGFGHPHHDVDPRAPLLIRIANEYGVYGDYCLLLESIEAELEAAVGRRIATNIDGVSAALLLDLGLDPRLARPILMAPRTLSLAAHFIEEQDQGQKWRHVPGSQVTYTGPQLLSTIE</sequence>
<dbReference type="UniPathway" id="UPA00223"/>
<dbReference type="InterPro" id="IPR002020">
    <property type="entry name" value="Citrate_synthase"/>
</dbReference>
<dbReference type="InterPro" id="IPR036969">
    <property type="entry name" value="Citrate_synthase_sf"/>
</dbReference>
<evidence type="ECO:0000313" key="6">
    <source>
        <dbReference type="Proteomes" id="UP000035722"/>
    </source>
</evidence>
<dbReference type="GO" id="GO:0036440">
    <property type="term" value="F:citrate synthase activity"/>
    <property type="evidence" value="ECO:0007669"/>
    <property type="project" value="UniProtKB-EC"/>
</dbReference>
<accession>A0A024H8S1</accession>
<proteinExistence type="inferred from homology"/>
<dbReference type="GO" id="GO:0006099">
    <property type="term" value="P:tricarboxylic acid cycle"/>
    <property type="evidence" value="ECO:0007669"/>
    <property type="project" value="UniProtKB-UniPathway"/>
</dbReference>
<evidence type="ECO:0000313" key="5">
    <source>
        <dbReference type="EMBL" id="CCQ48136.1"/>
    </source>
</evidence>
<dbReference type="GO" id="GO:0005829">
    <property type="term" value="C:cytosol"/>
    <property type="evidence" value="ECO:0007669"/>
    <property type="project" value="TreeGrafter"/>
</dbReference>
<dbReference type="Proteomes" id="UP000035722">
    <property type="component" value="Unassembled WGS sequence"/>
</dbReference>
<dbReference type="RefSeq" id="WP_050056906.1">
    <property type="nucleotide sequence ID" value="NZ_CAQI01000053.1"/>
</dbReference>
<keyword evidence="6" id="KW-1185">Reference proteome</keyword>
<reference evidence="6" key="1">
    <citation type="journal article" date="2014" name="Genome Announc.">
        <title>Genome Sequence of Arthrobacter siccitolerans 4J27, a Xeroprotectant-Producing Desiccation-Tolerant Microorganism.</title>
        <authorList>
            <person name="Manzanera M."/>
            <person name="Santa-Cruz-Calvo L."/>
            <person name="Vilchez J.I."/>
            <person name="Garcia-Fontana C."/>
            <person name="Silva-Castro G.A."/>
            <person name="Calvo C."/>
            <person name="Gonzalez-Lopez J."/>
        </authorList>
    </citation>
    <scope>NUCLEOTIDE SEQUENCE [LARGE SCALE GENOMIC DNA]</scope>
    <source>
        <strain evidence="6">4J27</strain>
    </source>
</reference>
<dbReference type="EC" id="2.3.3.16" evidence="3"/>
<name>A0A024H8S1_9MICC</name>
<dbReference type="PANTHER" id="PTHR11739:SF4">
    <property type="entry name" value="CITRATE SYNTHASE, PEROXISOMAL"/>
    <property type="match status" value="1"/>
</dbReference>